<keyword evidence="3 7" id="KW-0812">Transmembrane</keyword>
<feature type="transmembrane region" description="Helical" evidence="7">
    <location>
        <begin position="12"/>
        <end position="33"/>
    </location>
</feature>
<evidence type="ECO:0000256" key="4">
    <source>
        <dbReference type="ARBA" id="ARBA00022801"/>
    </source>
</evidence>
<evidence type="ECO:0000256" key="7">
    <source>
        <dbReference type="SAM" id="Phobius"/>
    </source>
</evidence>
<reference evidence="9 10" key="1">
    <citation type="submission" date="2021-03" db="EMBL/GenBank/DDBJ databases">
        <title>Genomic Encyclopedia of Type Strains, Phase IV (KMG-IV): sequencing the most valuable type-strain genomes for metagenomic binning, comparative biology and taxonomic classification.</title>
        <authorList>
            <person name="Goeker M."/>
        </authorList>
    </citation>
    <scope>NUCLEOTIDE SEQUENCE [LARGE SCALE GENOMIC DNA]</scope>
    <source>
        <strain evidence="9 10">DSM 14349</strain>
    </source>
</reference>
<evidence type="ECO:0000256" key="2">
    <source>
        <dbReference type="ARBA" id="ARBA00009045"/>
    </source>
</evidence>
<dbReference type="SUPFAM" id="SSF144091">
    <property type="entry name" value="Rhomboid-like"/>
    <property type="match status" value="1"/>
</dbReference>
<evidence type="ECO:0000313" key="10">
    <source>
        <dbReference type="Proteomes" id="UP001519272"/>
    </source>
</evidence>
<evidence type="ECO:0000313" key="9">
    <source>
        <dbReference type="EMBL" id="MBP1905929.1"/>
    </source>
</evidence>
<proteinExistence type="inferred from homology"/>
<keyword evidence="6 7" id="KW-0472">Membrane</keyword>
<evidence type="ECO:0000256" key="5">
    <source>
        <dbReference type="ARBA" id="ARBA00022989"/>
    </source>
</evidence>
<dbReference type="RefSeq" id="WP_210089535.1">
    <property type="nucleotide sequence ID" value="NZ_JAGGKG010000011.1"/>
</dbReference>
<gene>
    <name evidence="9" type="ORF">J2Z32_002577</name>
</gene>
<evidence type="ECO:0000256" key="3">
    <source>
        <dbReference type="ARBA" id="ARBA00022692"/>
    </source>
</evidence>
<dbReference type="Gene3D" id="1.20.1540.10">
    <property type="entry name" value="Rhomboid-like"/>
    <property type="match status" value="1"/>
</dbReference>
<name>A0ABS4FTM4_9BACL</name>
<keyword evidence="10" id="KW-1185">Reference proteome</keyword>
<evidence type="ECO:0000259" key="8">
    <source>
        <dbReference type="Pfam" id="PF01694"/>
    </source>
</evidence>
<sequence length="205" mass="23147">MIFIRYENWKSYIKYYPITCILLLANVLAFIFLTMKGGSTDPYVLLQYGALTNIPPADQEWWRLISAIFLHQGFQHLFSNSFSILVFAPPLERLMGSFRYLLLYLGSGVVGNIITLMYYQTLDRAALSTGASGAVFGVYGAFLFIALFQGMKMDETSRKTLYSLLIFGIVFSFIMPNVNWMAHLGGLAGGFLIYGLFSKRIAGRF</sequence>
<dbReference type="InterPro" id="IPR035952">
    <property type="entry name" value="Rhomboid-like_sf"/>
</dbReference>
<keyword evidence="4" id="KW-0378">Hydrolase</keyword>
<dbReference type="InterPro" id="IPR050925">
    <property type="entry name" value="Rhomboid_protease_S54"/>
</dbReference>
<dbReference type="GO" id="GO:0006508">
    <property type="term" value="P:proteolysis"/>
    <property type="evidence" value="ECO:0007669"/>
    <property type="project" value="UniProtKB-KW"/>
</dbReference>
<comment type="subcellular location">
    <subcellularLocation>
        <location evidence="1">Membrane</location>
        <topology evidence="1">Multi-pass membrane protein</topology>
    </subcellularLocation>
</comment>
<protein>
    <submittedName>
        <fullName evidence="9">Membrane associated rhomboid family serine protease</fullName>
    </submittedName>
</protein>
<evidence type="ECO:0000256" key="6">
    <source>
        <dbReference type="ARBA" id="ARBA00023136"/>
    </source>
</evidence>
<dbReference type="Proteomes" id="UP001519272">
    <property type="component" value="Unassembled WGS sequence"/>
</dbReference>
<feature type="domain" description="Peptidase S54 rhomboid" evidence="8">
    <location>
        <begin position="59"/>
        <end position="198"/>
    </location>
</feature>
<feature type="transmembrane region" description="Helical" evidence="7">
    <location>
        <begin position="181"/>
        <end position="197"/>
    </location>
</feature>
<evidence type="ECO:0000256" key="1">
    <source>
        <dbReference type="ARBA" id="ARBA00004141"/>
    </source>
</evidence>
<dbReference type="Pfam" id="PF01694">
    <property type="entry name" value="Rhomboid"/>
    <property type="match status" value="1"/>
</dbReference>
<comment type="similarity">
    <text evidence="2">Belongs to the peptidase S54 family.</text>
</comment>
<dbReference type="PANTHER" id="PTHR43731">
    <property type="entry name" value="RHOMBOID PROTEASE"/>
    <property type="match status" value="1"/>
</dbReference>
<organism evidence="9 10">
    <name type="scientific">Paenibacillus turicensis</name>
    <dbReference type="NCBI Taxonomy" id="160487"/>
    <lineage>
        <taxon>Bacteria</taxon>
        <taxon>Bacillati</taxon>
        <taxon>Bacillota</taxon>
        <taxon>Bacilli</taxon>
        <taxon>Bacillales</taxon>
        <taxon>Paenibacillaceae</taxon>
        <taxon>Paenibacillus</taxon>
    </lineage>
</organism>
<feature type="transmembrane region" description="Helical" evidence="7">
    <location>
        <begin position="61"/>
        <end position="88"/>
    </location>
</feature>
<feature type="transmembrane region" description="Helical" evidence="7">
    <location>
        <begin position="160"/>
        <end position="175"/>
    </location>
</feature>
<keyword evidence="9" id="KW-0645">Protease</keyword>
<dbReference type="EMBL" id="JAGGKG010000011">
    <property type="protein sequence ID" value="MBP1905929.1"/>
    <property type="molecule type" value="Genomic_DNA"/>
</dbReference>
<feature type="transmembrane region" description="Helical" evidence="7">
    <location>
        <begin position="125"/>
        <end position="148"/>
    </location>
</feature>
<dbReference type="InterPro" id="IPR022764">
    <property type="entry name" value="Peptidase_S54_rhomboid_dom"/>
</dbReference>
<keyword evidence="5 7" id="KW-1133">Transmembrane helix</keyword>
<comment type="caution">
    <text evidence="9">The sequence shown here is derived from an EMBL/GenBank/DDBJ whole genome shotgun (WGS) entry which is preliminary data.</text>
</comment>
<dbReference type="GO" id="GO:0008233">
    <property type="term" value="F:peptidase activity"/>
    <property type="evidence" value="ECO:0007669"/>
    <property type="project" value="UniProtKB-KW"/>
</dbReference>
<accession>A0ABS4FTM4</accession>
<dbReference type="PANTHER" id="PTHR43731:SF14">
    <property type="entry name" value="PRESENILIN-ASSOCIATED RHOMBOID-LIKE PROTEIN, MITOCHONDRIAL"/>
    <property type="match status" value="1"/>
</dbReference>
<feature type="transmembrane region" description="Helical" evidence="7">
    <location>
        <begin position="100"/>
        <end position="119"/>
    </location>
</feature>